<evidence type="ECO:0000259" key="1">
    <source>
        <dbReference type="Pfam" id="PF02602"/>
    </source>
</evidence>
<dbReference type="InterPro" id="IPR039793">
    <property type="entry name" value="UROS/Hem4"/>
</dbReference>
<dbReference type="Proteomes" id="UP000627292">
    <property type="component" value="Unassembled WGS sequence"/>
</dbReference>
<dbReference type="GO" id="GO:0005829">
    <property type="term" value="C:cytosol"/>
    <property type="evidence" value="ECO:0007669"/>
    <property type="project" value="TreeGrafter"/>
</dbReference>
<dbReference type="SUPFAM" id="SSF69618">
    <property type="entry name" value="HemD-like"/>
    <property type="match status" value="1"/>
</dbReference>
<dbReference type="InterPro" id="IPR036108">
    <property type="entry name" value="4pyrrol_syn_uPrphyn_synt_sf"/>
</dbReference>
<reference evidence="2" key="1">
    <citation type="journal article" date="2014" name="Int. J. Syst. Evol. Microbiol.">
        <title>Complete genome sequence of Corynebacterium casei LMG S-19264T (=DSM 44701T), isolated from a smear-ripened cheese.</title>
        <authorList>
            <consortium name="US DOE Joint Genome Institute (JGI-PGF)"/>
            <person name="Walter F."/>
            <person name="Albersmeier A."/>
            <person name="Kalinowski J."/>
            <person name="Ruckert C."/>
        </authorList>
    </citation>
    <scope>NUCLEOTIDE SEQUENCE</scope>
    <source>
        <strain evidence="2">CGMCC 1.15290</strain>
    </source>
</reference>
<gene>
    <name evidence="2" type="primary">hemD</name>
    <name evidence="2" type="ORF">GCM10011379_41820</name>
</gene>
<name>A0A917J3Z0_9BACT</name>
<dbReference type="GO" id="GO:0006780">
    <property type="term" value="P:uroporphyrinogen III biosynthetic process"/>
    <property type="evidence" value="ECO:0007669"/>
    <property type="project" value="InterPro"/>
</dbReference>
<dbReference type="EMBL" id="BMIB01000004">
    <property type="protein sequence ID" value="GGH76655.1"/>
    <property type="molecule type" value="Genomic_DNA"/>
</dbReference>
<reference evidence="2" key="2">
    <citation type="submission" date="2020-09" db="EMBL/GenBank/DDBJ databases">
        <authorList>
            <person name="Sun Q."/>
            <person name="Zhou Y."/>
        </authorList>
    </citation>
    <scope>NUCLEOTIDE SEQUENCE</scope>
    <source>
        <strain evidence="2">CGMCC 1.15290</strain>
    </source>
</reference>
<dbReference type="InterPro" id="IPR003754">
    <property type="entry name" value="4pyrrol_synth_uPrphyn_synth"/>
</dbReference>
<evidence type="ECO:0000313" key="3">
    <source>
        <dbReference type="Proteomes" id="UP000627292"/>
    </source>
</evidence>
<dbReference type="RefSeq" id="WP_188955996.1">
    <property type="nucleotide sequence ID" value="NZ_BMIB01000004.1"/>
</dbReference>
<protein>
    <submittedName>
        <fullName evidence="2">Uroporphyrinogen III methyltransferase</fullName>
    </submittedName>
</protein>
<accession>A0A917J3Z0</accession>
<dbReference type="PANTHER" id="PTHR12390:SF0">
    <property type="entry name" value="UROPORPHYRINOGEN-III SYNTHASE"/>
    <property type="match status" value="1"/>
</dbReference>
<dbReference type="GO" id="GO:0008168">
    <property type="term" value="F:methyltransferase activity"/>
    <property type="evidence" value="ECO:0007669"/>
    <property type="project" value="UniProtKB-KW"/>
</dbReference>
<dbReference type="CDD" id="cd06578">
    <property type="entry name" value="HemD"/>
    <property type="match status" value="1"/>
</dbReference>
<proteinExistence type="predicted"/>
<dbReference type="GO" id="GO:0004852">
    <property type="term" value="F:uroporphyrinogen-III synthase activity"/>
    <property type="evidence" value="ECO:0007669"/>
    <property type="project" value="InterPro"/>
</dbReference>
<evidence type="ECO:0000313" key="2">
    <source>
        <dbReference type="EMBL" id="GGH76655.1"/>
    </source>
</evidence>
<keyword evidence="3" id="KW-1185">Reference proteome</keyword>
<dbReference type="Gene3D" id="3.40.50.10090">
    <property type="match status" value="2"/>
</dbReference>
<feature type="domain" description="Tetrapyrrole biosynthesis uroporphyrinogen III synthase" evidence="1">
    <location>
        <begin position="20"/>
        <end position="225"/>
    </location>
</feature>
<dbReference type="GO" id="GO:0032259">
    <property type="term" value="P:methylation"/>
    <property type="evidence" value="ECO:0007669"/>
    <property type="project" value="UniProtKB-KW"/>
</dbReference>
<organism evidence="2 3">
    <name type="scientific">Filimonas zeae</name>
    <dbReference type="NCBI Taxonomy" id="1737353"/>
    <lineage>
        <taxon>Bacteria</taxon>
        <taxon>Pseudomonadati</taxon>
        <taxon>Bacteroidota</taxon>
        <taxon>Chitinophagia</taxon>
        <taxon>Chitinophagales</taxon>
        <taxon>Chitinophagaceae</taxon>
        <taxon>Filimonas</taxon>
    </lineage>
</organism>
<dbReference type="AlphaFoldDB" id="A0A917J3Z0"/>
<keyword evidence="2" id="KW-0808">Transferase</keyword>
<sequence length="233" mass="25565">MQVTNTHILCTRSLEPAHVQKAVEHGLHIDTVPFIHTEALTTPAFAQQVQQAAAQPATVVFTSIKAVEAVMAQLNGLPQWTIYCLGGVTKELLKTHFGEAAIAGASKNATSLAEKIIAAPNRPEEVFFFCGDQRLDELPQLLKQQNIGVQEIIAYSTKQTPHTIEKSYAAILFFSPSAVHSFFSENTIHTNVVLFAIGKTTAATIQSYVCNTIVTSEWPGQEHMIDLVIDYFK</sequence>
<dbReference type="Pfam" id="PF02602">
    <property type="entry name" value="HEM4"/>
    <property type="match status" value="1"/>
</dbReference>
<comment type="caution">
    <text evidence="2">The sequence shown here is derived from an EMBL/GenBank/DDBJ whole genome shotgun (WGS) entry which is preliminary data.</text>
</comment>
<keyword evidence="2" id="KW-0489">Methyltransferase</keyword>
<dbReference type="PANTHER" id="PTHR12390">
    <property type="entry name" value="UROPORPHYRINOGEN III SYNTHASE"/>
    <property type="match status" value="1"/>
</dbReference>